<dbReference type="PATRIC" id="fig|1276258.3.peg.864"/>
<dbReference type="PIRSF" id="PIRSF004553">
    <property type="entry name" value="CHP00095"/>
    <property type="match status" value="1"/>
</dbReference>
<dbReference type="NCBIfam" id="TIGR00095">
    <property type="entry name" value="16S rRNA (guanine(966)-N(2))-methyltransferase RsmD"/>
    <property type="match status" value="1"/>
</dbReference>
<dbReference type="Proteomes" id="UP000018550">
    <property type="component" value="Chromosome"/>
</dbReference>
<dbReference type="KEGG" id="sapi:SAPIS_v1c08430"/>
<dbReference type="CDD" id="cd02440">
    <property type="entry name" value="AdoMet_MTases"/>
    <property type="match status" value="1"/>
</dbReference>
<dbReference type="InterPro" id="IPR029063">
    <property type="entry name" value="SAM-dependent_MTases_sf"/>
</dbReference>
<reference evidence="3 4" key="1">
    <citation type="journal article" date="2014" name="Genome Announc.">
        <title>Complete Genome Sequence of Spiroplasma apis B31T (ATCC 33834), a Bacterium Associated with May Disease of Honeybees (Apis mellifera).</title>
        <authorList>
            <person name="Ku C."/>
            <person name="Lo W.S."/>
            <person name="Chen L.L."/>
            <person name="Kuo C.H."/>
        </authorList>
    </citation>
    <scope>NUCLEOTIDE SEQUENCE [LARGE SCALE GENOMIC DNA]</scope>
    <source>
        <strain evidence="3">B31</strain>
    </source>
</reference>
<dbReference type="AlphaFoldDB" id="V5RJN5"/>
<dbReference type="Pfam" id="PF03602">
    <property type="entry name" value="Cons_hypoth95"/>
    <property type="match status" value="1"/>
</dbReference>
<evidence type="ECO:0000256" key="1">
    <source>
        <dbReference type="ARBA" id="ARBA00022603"/>
    </source>
</evidence>
<protein>
    <submittedName>
        <fullName evidence="3">N6-adenine-specific methylase</fullName>
    </submittedName>
</protein>
<dbReference type="Gene3D" id="3.40.50.150">
    <property type="entry name" value="Vaccinia Virus protein VP39"/>
    <property type="match status" value="1"/>
</dbReference>
<dbReference type="InterPro" id="IPR004398">
    <property type="entry name" value="RNA_MeTrfase_RsmD"/>
</dbReference>
<dbReference type="eggNOG" id="COG0742">
    <property type="taxonomic scope" value="Bacteria"/>
</dbReference>
<dbReference type="SUPFAM" id="SSF53335">
    <property type="entry name" value="S-adenosyl-L-methionine-dependent methyltransferases"/>
    <property type="match status" value="1"/>
</dbReference>
<dbReference type="GO" id="GO:0031167">
    <property type="term" value="P:rRNA methylation"/>
    <property type="evidence" value="ECO:0007669"/>
    <property type="project" value="InterPro"/>
</dbReference>
<dbReference type="InterPro" id="IPR002052">
    <property type="entry name" value="DNA_methylase_N6_adenine_CS"/>
</dbReference>
<evidence type="ECO:0000313" key="4">
    <source>
        <dbReference type="Proteomes" id="UP000018550"/>
    </source>
</evidence>
<dbReference type="STRING" id="1276258.SAPIS_v1c08430"/>
<name>V5RJN5_SPIAP</name>
<keyword evidence="4" id="KW-1185">Reference proteome</keyword>
<sequence length="191" mass="22423">MHVISGKYRRRKLKTLEGLNTRPTTARVKEDMFNILDNYFIMDNKISLDLFGGSGALSIEGLSRGIKYAYINDHYKPALKVIEQNLKGIDANSYKLLNLDFVDLMKYLKKQSIKVDLIYLDPPFAKTEYYYTFFELVLQDSILNNYGIVITESENELELNKIELLKLLKFKQYKNKYLYVFRLEKEGISDE</sequence>
<dbReference type="PANTHER" id="PTHR43542:SF1">
    <property type="entry name" value="METHYLTRANSFERASE"/>
    <property type="match status" value="1"/>
</dbReference>
<dbReference type="OrthoDB" id="9803017at2"/>
<dbReference type="HOGENOM" id="CLU_075826_0_0_14"/>
<keyword evidence="2" id="KW-0808">Transferase</keyword>
<dbReference type="GO" id="GO:0003676">
    <property type="term" value="F:nucleic acid binding"/>
    <property type="evidence" value="ECO:0007669"/>
    <property type="project" value="InterPro"/>
</dbReference>
<dbReference type="EMBL" id="CP006682">
    <property type="protein sequence ID" value="AHB36688.1"/>
    <property type="molecule type" value="Genomic_DNA"/>
</dbReference>
<accession>V5RJN5</accession>
<organism evidence="3 4">
    <name type="scientific">Spiroplasma apis B31</name>
    <dbReference type="NCBI Taxonomy" id="1276258"/>
    <lineage>
        <taxon>Bacteria</taxon>
        <taxon>Bacillati</taxon>
        <taxon>Mycoplasmatota</taxon>
        <taxon>Mollicutes</taxon>
        <taxon>Entomoplasmatales</taxon>
        <taxon>Spiroplasmataceae</taxon>
        <taxon>Spiroplasma</taxon>
    </lineage>
</organism>
<dbReference type="PANTHER" id="PTHR43542">
    <property type="entry name" value="METHYLTRANSFERASE"/>
    <property type="match status" value="1"/>
</dbReference>
<proteinExistence type="predicted"/>
<evidence type="ECO:0000256" key="2">
    <source>
        <dbReference type="ARBA" id="ARBA00022679"/>
    </source>
</evidence>
<dbReference type="PROSITE" id="PS00092">
    <property type="entry name" value="N6_MTASE"/>
    <property type="match status" value="1"/>
</dbReference>
<gene>
    <name evidence="3" type="ORF">SAPIS_v1c08430</name>
</gene>
<dbReference type="RefSeq" id="WP_023790025.1">
    <property type="nucleotide sequence ID" value="NC_022998.1"/>
</dbReference>
<keyword evidence="1 3" id="KW-0489">Methyltransferase</keyword>
<evidence type="ECO:0000313" key="3">
    <source>
        <dbReference type="EMBL" id="AHB36688.1"/>
    </source>
</evidence>
<dbReference type="GO" id="GO:0008168">
    <property type="term" value="F:methyltransferase activity"/>
    <property type="evidence" value="ECO:0007669"/>
    <property type="project" value="UniProtKB-KW"/>
</dbReference>